<evidence type="ECO:0000313" key="4">
    <source>
        <dbReference type="Proteomes" id="UP001501676"/>
    </source>
</evidence>
<evidence type="ECO:0000256" key="1">
    <source>
        <dbReference type="SAM" id="MobiDB-lite"/>
    </source>
</evidence>
<feature type="transmembrane region" description="Helical" evidence="2">
    <location>
        <begin position="126"/>
        <end position="144"/>
    </location>
</feature>
<feature type="transmembrane region" description="Helical" evidence="2">
    <location>
        <begin position="76"/>
        <end position="97"/>
    </location>
</feature>
<gene>
    <name evidence="3" type="ORF">GCM10020369_44240</name>
</gene>
<keyword evidence="4" id="KW-1185">Reference proteome</keyword>
<dbReference type="RefSeq" id="WP_345730077.1">
    <property type="nucleotide sequence ID" value="NZ_BAAAYN010000028.1"/>
</dbReference>
<keyword evidence="2" id="KW-0812">Transmembrane</keyword>
<keyword evidence="2" id="KW-1133">Transmembrane helix</keyword>
<accession>A0ABP6T2T7</accession>
<evidence type="ECO:0000256" key="2">
    <source>
        <dbReference type="SAM" id="Phobius"/>
    </source>
</evidence>
<comment type="caution">
    <text evidence="3">The sequence shown here is derived from an EMBL/GenBank/DDBJ whole genome shotgun (WGS) entry which is preliminary data.</text>
</comment>
<keyword evidence="2" id="KW-0472">Membrane</keyword>
<name>A0ABP6T2T7_9ACTN</name>
<evidence type="ECO:0000313" key="3">
    <source>
        <dbReference type="EMBL" id="GAA3390407.1"/>
    </source>
</evidence>
<protein>
    <recommendedName>
        <fullName evidence="5">DUF2269 domain-containing protein</fullName>
    </recommendedName>
</protein>
<feature type="compositionally biased region" description="Basic and acidic residues" evidence="1">
    <location>
        <begin position="165"/>
        <end position="174"/>
    </location>
</feature>
<dbReference type="EMBL" id="BAAAYN010000028">
    <property type="protein sequence ID" value="GAA3390407.1"/>
    <property type="molecule type" value="Genomic_DNA"/>
</dbReference>
<dbReference type="Proteomes" id="UP001501676">
    <property type="component" value="Unassembled WGS sequence"/>
</dbReference>
<organism evidence="3 4">
    <name type="scientific">Cryptosporangium minutisporangium</name>
    <dbReference type="NCBI Taxonomy" id="113569"/>
    <lineage>
        <taxon>Bacteria</taxon>
        <taxon>Bacillati</taxon>
        <taxon>Actinomycetota</taxon>
        <taxon>Actinomycetes</taxon>
        <taxon>Cryptosporangiales</taxon>
        <taxon>Cryptosporangiaceae</taxon>
        <taxon>Cryptosporangium</taxon>
    </lineage>
</organism>
<feature type="region of interest" description="Disordered" evidence="1">
    <location>
        <begin position="154"/>
        <end position="174"/>
    </location>
</feature>
<feature type="transmembrane region" description="Helical" evidence="2">
    <location>
        <begin position="7"/>
        <end position="26"/>
    </location>
</feature>
<evidence type="ECO:0008006" key="5">
    <source>
        <dbReference type="Google" id="ProtNLM"/>
    </source>
</evidence>
<reference evidence="4" key="1">
    <citation type="journal article" date="2019" name="Int. J. Syst. Evol. Microbiol.">
        <title>The Global Catalogue of Microorganisms (GCM) 10K type strain sequencing project: providing services to taxonomists for standard genome sequencing and annotation.</title>
        <authorList>
            <consortium name="The Broad Institute Genomics Platform"/>
            <consortium name="The Broad Institute Genome Sequencing Center for Infectious Disease"/>
            <person name="Wu L."/>
            <person name="Ma J."/>
        </authorList>
    </citation>
    <scope>NUCLEOTIDE SEQUENCE [LARGE SCALE GENOMIC DNA]</scope>
    <source>
        <strain evidence="4">JCM 9458</strain>
    </source>
</reference>
<sequence>MALVAHVGTSVGWLGAVLVSLVLGVVGLCSTDPVVTRSVYVTLESMGWWTLVPLSLASLGTGLIQSAGTQWGLVRHYWVIFKLLINLLAVAVLLLYMQTLEHLGQLARDAPDPAGLEQLRTPSPSIHAAAAMLLLTTALVLSVYKPRGLTPWAARPARTDSPSLRAEHGQSEPR</sequence>
<feature type="transmembrane region" description="Helical" evidence="2">
    <location>
        <begin position="46"/>
        <end position="64"/>
    </location>
</feature>
<proteinExistence type="predicted"/>